<dbReference type="EMBL" id="JACSGR010000003">
    <property type="protein sequence ID" value="MBH5328905.1"/>
    <property type="molecule type" value="Genomic_DNA"/>
</dbReference>
<dbReference type="Proteomes" id="UP000768471">
    <property type="component" value="Unassembled WGS sequence"/>
</dbReference>
<name>A0ABS0N9C9_9NEIS</name>
<keyword evidence="3" id="KW-1185">Reference proteome</keyword>
<organism evidence="2 3">
    <name type="scientific">Eikenella glucosivorans</name>
    <dbReference type="NCBI Taxonomy" id="2766967"/>
    <lineage>
        <taxon>Bacteria</taxon>
        <taxon>Pseudomonadati</taxon>
        <taxon>Pseudomonadota</taxon>
        <taxon>Betaproteobacteria</taxon>
        <taxon>Neisseriales</taxon>
        <taxon>Neisseriaceae</taxon>
        <taxon>Eikenella</taxon>
    </lineage>
</organism>
<evidence type="ECO:0000313" key="3">
    <source>
        <dbReference type="Proteomes" id="UP000768471"/>
    </source>
</evidence>
<reference evidence="2 3" key="1">
    <citation type="submission" date="2020-09" db="EMBL/GenBank/DDBJ databases">
        <title>Eikenella S3660 sp. nov., isolated from a throat swab.</title>
        <authorList>
            <person name="Buhl M."/>
        </authorList>
    </citation>
    <scope>NUCLEOTIDE SEQUENCE [LARGE SCALE GENOMIC DNA]</scope>
    <source>
        <strain evidence="2 3">S3360</strain>
    </source>
</reference>
<evidence type="ECO:0000313" key="2">
    <source>
        <dbReference type="EMBL" id="MBH5328905.1"/>
    </source>
</evidence>
<feature type="signal peptide" evidence="1">
    <location>
        <begin position="1"/>
        <end position="20"/>
    </location>
</feature>
<keyword evidence="1" id="KW-0732">Signal</keyword>
<gene>
    <name evidence="2" type="ORF">H9Q10_04395</name>
</gene>
<sequence>MLRPAILLPILLLLALPAHAGSWLPQAQRMNREAVRKEDRQARQHEIFQGRLSQGSAKPQQIKLRAGKHYTFFADCDRHCTDIDLALLLDGRTIAANTDPHDAPMFGWHARQSGNYTLTLTMPHCSADQCAYSIQVFEGSKPIL</sequence>
<proteinExistence type="predicted"/>
<evidence type="ECO:0000256" key="1">
    <source>
        <dbReference type="SAM" id="SignalP"/>
    </source>
</evidence>
<accession>A0ABS0N9C9</accession>
<comment type="caution">
    <text evidence="2">The sequence shown here is derived from an EMBL/GenBank/DDBJ whole genome shotgun (WGS) entry which is preliminary data.</text>
</comment>
<protein>
    <submittedName>
        <fullName evidence="2">Uncharacterized protein</fullName>
    </submittedName>
</protein>
<feature type="chain" id="PRO_5047486451" evidence="1">
    <location>
        <begin position="21"/>
        <end position="144"/>
    </location>
</feature>